<protein>
    <submittedName>
        <fullName evidence="2">Uncharacterized protein</fullName>
    </submittedName>
</protein>
<proteinExistence type="predicted"/>
<name>C5KBA8_PERM5</name>
<feature type="compositionally biased region" description="Basic and acidic residues" evidence="1">
    <location>
        <begin position="46"/>
        <end position="56"/>
    </location>
</feature>
<accession>C5KBA8</accession>
<feature type="region of interest" description="Disordered" evidence="1">
    <location>
        <begin position="35"/>
        <end position="60"/>
    </location>
</feature>
<dbReference type="GeneID" id="9049240"/>
<dbReference type="EMBL" id="GG671811">
    <property type="protein sequence ID" value="EER18434.1"/>
    <property type="molecule type" value="Genomic_DNA"/>
</dbReference>
<sequence>MTVPSATSAGASSTATCFSCFPALVRRGNGGTHSSMMKGRYLSGDGPREQSSREFDWNPEPGPSPTMLRAIAQAQACPSPATGLVSAWSRRMTFRGAFIVEIVAILPVPPTSLDRISPVEALRAWDWPKSMKEAIQSFEFVKRLPEGVSHCDVLSALVNGITAATWGLMGTEMVLWYDNILRNSCPYVLRGAGVVPGDYNAIEG</sequence>
<dbReference type="Proteomes" id="UP000007800">
    <property type="component" value="Unassembled WGS sequence"/>
</dbReference>
<reference evidence="2 3" key="1">
    <citation type="submission" date="2008-07" db="EMBL/GenBank/DDBJ databases">
        <authorList>
            <person name="El-Sayed N."/>
            <person name="Caler E."/>
            <person name="Inman J."/>
            <person name="Amedeo P."/>
            <person name="Hass B."/>
            <person name="Wortman J."/>
        </authorList>
    </citation>
    <scope>NUCLEOTIDE SEQUENCE [LARGE SCALE GENOMIC DNA]</scope>
    <source>
        <strain evidence="3">ATCC 50983 / TXsc</strain>
    </source>
</reference>
<dbReference type="AlphaFoldDB" id="C5KBA8"/>
<gene>
    <name evidence="2" type="ORF">Pmar_PMAR005345</name>
</gene>
<dbReference type="InParanoid" id="C5KBA8"/>
<organism evidence="3">
    <name type="scientific">Perkinsus marinus (strain ATCC 50983 / TXsc)</name>
    <dbReference type="NCBI Taxonomy" id="423536"/>
    <lineage>
        <taxon>Eukaryota</taxon>
        <taxon>Sar</taxon>
        <taxon>Alveolata</taxon>
        <taxon>Perkinsozoa</taxon>
        <taxon>Perkinsea</taxon>
        <taxon>Perkinsida</taxon>
        <taxon>Perkinsidae</taxon>
        <taxon>Perkinsus</taxon>
    </lineage>
</organism>
<evidence type="ECO:0000313" key="3">
    <source>
        <dbReference type="Proteomes" id="UP000007800"/>
    </source>
</evidence>
<evidence type="ECO:0000256" key="1">
    <source>
        <dbReference type="SAM" id="MobiDB-lite"/>
    </source>
</evidence>
<dbReference type="RefSeq" id="XP_002786638.1">
    <property type="nucleotide sequence ID" value="XM_002786592.1"/>
</dbReference>
<evidence type="ECO:0000313" key="2">
    <source>
        <dbReference type="EMBL" id="EER18434.1"/>
    </source>
</evidence>
<keyword evidence="3" id="KW-1185">Reference proteome</keyword>